<sequence>MDEGPRASRFRRRLTMLLLVVYAAFVMVITLTPQMPGSGFVGRVVHRVLASLHARGLFESVNFLTIEFLGNILMFVPLGIFVALLVSRRHWWVLLFLGTIFSGVIELGQLLFLPDRFPEVRDLISNSTGFLLGATASVTFRLIVAHRDGLVERDRREAAQRAANSRHDHQRQ</sequence>
<dbReference type="EMBL" id="VFOM01000001">
    <property type="protein sequence ID" value="TQL48617.1"/>
    <property type="molecule type" value="Genomic_DNA"/>
</dbReference>
<accession>A0A542YKJ3</accession>
<dbReference type="RefSeq" id="WP_141880697.1">
    <property type="nucleotide sequence ID" value="NZ_VFOM01000001.1"/>
</dbReference>
<feature type="domain" description="VanZ-like" evidence="2">
    <location>
        <begin position="20"/>
        <end position="138"/>
    </location>
</feature>
<name>A0A542YKJ3_9MICO</name>
<keyword evidence="4" id="KW-1185">Reference proteome</keyword>
<evidence type="ECO:0000256" key="1">
    <source>
        <dbReference type="SAM" id="Phobius"/>
    </source>
</evidence>
<comment type="caution">
    <text evidence="3">The sequence shown here is derived from an EMBL/GenBank/DDBJ whole genome shotgun (WGS) entry which is preliminary data.</text>
</comment>
<dbReference type="Pfam" id="PF04892">
    <property type="entry name" value="VanZ"/>
    <property type="match status" value="1"/>
</dbReference>
<dbReference type="AlphaFoldDB" id="A0A542YKJ3"/>
<evidence type="ECO:0000259" key="2">
    <source>
        <dbReference type="Pfam" id="PF04892"/>
    </source>
</evidence>
<feature type="transmembrane region" description="Helical" evidence="1">
    <location>
        <begin position="93"/>
        <end position="112"/>
    </location>
</feature>
<keyword evidence="1" id="KW-0472">Membrane</keyword>
<gene>
    <name evidence="3" type="ORF">FB562_1714</name>
</gene>
<protein>
    <submittedName>
        <fullName evidence="3">Glycopeptide antibiotics resistance protein</fullName>
    </submittedName>
</protein>
<feature type="transmembrane region" description="Helical" evidence="1">
    <location>
        <begin position="14"/>
        <end position="32"/>
    </location>
</feature>
<evidence type="ECO:0000313" key="4">
    <source>
        <dbReference type="Proteomes" id="UP000317998"/>
    </source>
</evidence>
<keyword evidence="1" id="KW-1133">Transmembrane helix</keyword>
<feature type="transmembrane region" description="Helical" evidence="1">
    <location>
        <begin position="68"/>
        <end position="86"/>
    </location>
</feature>
<dbReference type="InterPro" id="IPR006976">
    <property type="entry name" value="VanZ-like"/>
</dbReference>
<dbReference type="Proteomes" id="UP000317998">
    <property type="component" value="Unassembled WGS sequence"/>
</dbReference>
<dbReference type="OrthoDB" id="3787741at2"/>
<feature type="transmembrane region" description="Helical" evidence="1">
    <location>
        <begin position="124"/>
        <end position="144"/>
    </location>
</feature>
<proteinExistence type="predicted"/>
<keyword evidence="1" id="KW-0812">Transmembrane</keyword>
<reference evidence="3 4" key="1">
    <citation type="submission" date="2019-06" db="EMBL/GenBank/DDBJ databases">
        <title>Sequencing the genomes of 1000 actinobacteria strains.</title>
        <authorList>
            <person name="Klenk H.-P."/>
        </authorList>
    </citation>
    <scope>NUCLEOTIDE SEQUENCE [LARGE SCALE GENOMIC DNA]</scope>
    <source>
        <strain evidence="3 4">DSM 26477</strain>
    </source>
</reference>
<evidence type="ECO:0000313" key="3">
    <source>
        <dbReference type="EMBL" id="TQL48617.1"/>
    </source>
</evidence>
<organism evidence="3 4">
    <name type="scientific">Homoserinimonas aerilata</name>
    <dbReference type="NCBI Taxonomy" id="1162970"/>
    <lineage>
        <taxon>Bacteria</taxon>
        <taxon>Bacillati</taxon>
        <taxon>Actinomycetota</taxon>
        <taxon>Actinomycetes</taxon>
        <taxon>Micrococcales</taxon>
        <taxon>Microbacteriaceae</taxon>
        <taxon>Homoserinimonas</taxon>
    </lineage>
</organism>